<evidence type="ECO:0008006" key="3">
    <source>
        <dbReference type="Google" id="ProtNLM"/>
    </source>
</evidence>
<comment type="caution">
    <text evidence="1">The sequence shown here is derived from an EMBL/GenBank/DDBJ whole genome shotgun (WGS) entry which is preliminary data.</text>
</comment>
<evidence type="ECO:0000313" key="1">
    <source>
        <dbReference type="EMBL" id="PPQ76660.1"/>
    </source>
</evidence>
<accession>A0A409WDW5</accession>
<dbReference type="InParanoid" id="A0A409WDW5"/>
<gene>
    <name evidence="1" type="ORF">CVT24_011912</name>
</gene>
<organism evidence="1 2">
    <name type="scientific">Panaeolus cyanescens</name>
    <dbReference type="NCBI Taxonomy" id="181874"/>
    <lineage>
        <taxon>Eukaryota</taxon>
        <taxon>Fungi</taxon>
        <taxon>Dikarya</taxon>
        <taxon>Basidiomycota</taxon>
        <taxon>Agaricomycotina</taxon>
        <taxon>Agaricomycetes</taxon>
        <taxon>Agaricomycetidae</taxon>
        <taxon>Agaricales</taxon>
        <taxon>Agaricineae</taxon>
        <taxon>Galeropsidaceae</taxon>
        <taxon>Panaeolus</taxon>
    </lineage>
</organism>
<name>A0A409WDW5_9AGAR</name>
<proteinExistence type="predicted"/>
<reference evidence="1 2" key="1">
    <citation type="journal article" date="2018" name="Evol. Lett.">
        <title>Horizontal gene cluster transfer increased hallucinogenic mushroom diversity.</title>
        <authorList>
            <person name="Reynolds H.T."/>
            <person name="Vijayakumar V."/>
            <person name="Gluck-Thaler E."/>
            <person name="Korotkin H.B."/>
            <person name="Matheny P.B."/>
            <person name="Slot J.C."/>
        </authorList>
    </citation>
    <scope>NUCLEOTIDE SEQUENCE [LARGE SCALE GENOMIC DNA]</scope>
    <source>
        <strain evidence="1 2">2629</strain>
    </source>
</reference>
<dbReference type="EMBL" id="NHTK01005547">
    <property type="protein sequence ID" value="PPQ76660.1"/>
    <property type="molecule type" value="Genomic_DNA"/>
</dbReference>
<dbReference type="Gene3D" id="3.80.10.10">
    <property type="entry name" value="Ribonuclease Inhibitor"/>
    <property type="match status" value="1"/>
</dbReference>
<keyword evidence="2" id="KW-1185">Reference proteome</keyword>
<dbReference type="Proteomes" id="UP000284842">
    <property type="component" value="Unassembled WGS sequence"/>
</dbReference>
<dbReference type="AlphaFoldDB" id="A0A409WDW5"/>
<sequence length="491" mass="56335">MATESTPVFPVEISGLIIDKLVLRSDFLLGCLEPPSRKALRACSLTCKYFERLARPHLFHTTYIELAKYDDIPPHAGSVKAWMELLDRDKNASHGRQRLSQHIKSLHVSFGYYYREVSILPLPTSSSGYTFAQIFSELDRLDSLALFGLFAAPADLEIEATLLQREMVRLIGTSKSLRSITTCSEKEFFLEIANSMHSFGHITHLHLPHRLRKPLELSQLCWFPNLQGLDVEQYTRFVDDDIPITSTTPLKHPSFSLKMLKLSPQDAYTRRENPDIIGLTPLLDFFRRHSQIANCDPFSNLELLDVYISVGSDRDTLALASVLESMPRLKSFALSAYNRDTPYHQLGQLQIGQRSRDTWHHLTRLSLYFNGSYDTVADDIMEIFNEISAFNRLESVHLDFCSDQVTYDAEKDEYQSLCYLWEWLGQRFGNPQAYPKLRSVIIEFEAVLKGLRHLTFYERLKAGGQIKADIRRALATPFMSLGHGRTFRLLD</sequence>
<evidence type="ECO:0000313" key="2">
    <source>
        <dbReference type="Proteomes" id="UP000284842"/>
    </source>
</evidence>
<dbReference type="InterPro" id="IPR032675">
    <property type="entry name" value="LRR_dom_sf"/>
</dbReference>
<dbReference type="SUPFAM" id="SSF52047">
    <property type="entry name" value="RNI-like"/>
    <property type="match status" value="1"/>
</dbReference>
<protein>
    <recommendedName>
        <fullName evidence="3">F-box domain-containing protein</fullName>
    </recommendedName>
</protein>